<keyword evidence="2" id="KW-1185">Reference proteome</keyword>
<reference evidence="1" key="1">
    <citation type="journal article" date="2020" name="Stud. Mycol.">
        <title>101 Dothideomycetes genomes: a test case for predicting lifestyles and emergence of pathogens.</title>
        <authorList>
            <person name="Haridas S."/>
            <person name="Albert R."/>
            <person name="Binder M."/>
            <person name="Bloem J."/>
            <person name="Labutti K."/>
            <person name="Salamov A."/>
            <person name="Andreopoulos B."/>
            <person name="Baker S."/>
            <person name="Barry K."/>
            <person name="Bills G."/>
            <person name="Bluhm B."/>
            <person name="Cannon C."/>
            <person name="Castanera R."/>
            <person name="Culley D."/>
            <person name="Daum C."/>
            <person name="Ezra D."/>
            <person name="Gonzalez J."/>
            <person name="Henrissat B."/>
            <person name="Kuo A."/>
            <person name="Liang C."/>
            <person name="Lipzen A."/>
            <person name="Lutzoni F."/>
            <person name="Magnuson J."/>
            <person name="Mondo S."/>
            <person name="Nolan M."/>
            <person name="Ohm R."/>
            <person name="Pangilinan J."/>
            <person name="Park H.-J."/>
            <person name="Ramirez L."/>
            <person name="Alfaro M."/>
            <person name="Sun H."/>
            <person name="Tritt A."/>
            <person name="Yoshinaga Y."/>
            <person name="Zwiers L.-H."/>
            <person name="Turgeon B."/>
            <person name="Goodwin S."/>
            <person name="Spatafora J."/>
            <person name="Crous P."/>
            <person name="Grigoriev I."/>
        </authorList>
    </citation>
    <scope>NUCLEOTIDE SEQUENCE</scope>
    <source>
        <strain evidence="1">CBS 627.86</strain>
    </source>
</reference>
<protein>
    <submittedName>
        <fullName evidence="1">Uncharacterized protein</fullName>
    </submittedName>
</protein>
<evidence type="ECO:0000313" key="2">
    <source>
        <dbReference type="Proteomes" id="UP000799770"/>
    </source>
</evidence>
<name>A0A6A5YZB8_9PLEO</name>
<dbReference type="Proteomes" id="UP000799770">
    <property type="component" value="Unassembled WGS sequence"/>
</dbReference>
<accession>A0A6A5YZB8</accession>
<sequence>MGRDLYEQSLGAWFAKSAQGLAGNYICLPVIQHPQKLANLDTPARDNGSRDTLHDPRLTQNAGLLPLQYGASLDRPAMLADAMYALSDLVAFAASSEKQFLNMISAQIDRDLRLYQDLIELSLCKILLDEHLKSTLETLACLRSRGGANWPHISGDRVEAVRKKGQTTDNTISDLIVDYQALVDETEFLIRRYIEGSEIITSRALL</sequence>
<dbReference type="OrthoDB" id="3231000at2759"/>
<dbReference type="AlphaFoldDB" id="A0A6A5YZB8"/>
<organism evidence="1 2">
    <name type="scientific">Lophiotrema nucula</name>
    <dbReference type="NCBI Taxonomy" id="690887"/>
    <lineage>
        <taxon>Eukaryota</taxon>
        <taxon>Fungi</taxon>
        <taxon>Dikarya</taxon>
        <taxon>Ascomycota</taxon>
        <taxon>Pezizomycotina</taxon>
        <taxon>Dothideomycetes</taxon>
        <taxon>Pleosporomycetidae</taxon>
        <taxon>Pleosporales</taxon>
        <taxon>Lophiotremataceae</taxon>
        <taxon>Lophiotrema</taxon>
    </lineage>
</organism>
<proteinExistence type="predicted"/>
<dbReference type="EMBL" id="ML977334">
    <property type="protein sequence ID" value="KAF2111451.1"/>
    <property type="molecule type" value="Genomic_DNA"/>
</dbReference>
<gene>
    <name evidence="1" type="ORF">BDV96DRAFT_650011</name>
</gene>
<evidence type="ECO:0000313" key="1">
    <source>
        <dbReference type="EMBL" id="KAF2111451.1"/>
    </source>
</evidence>